<reference evidence="9 10" key="1">
    <citation type="submission" date="2023-07" db="EMBL/GenBank/DDBJ databases">
        <title>Genomic Encyclopedia of Type Strains, Phase IV (KMG-IV): sequencing the most valuable type-strain genomes for metagenomic binning, comparative biology and taxonomic classification.</title>
        <authorList>
            <person name="Goeker M."/>
        </authorList>
    </citation>
    <scope>NUCLEOTIDE SEQUENCE [LARGE SCALE GENOMIC DNA]</scope>
    <source>
        <strain evidence="9 10">DSM 17723</strain>
    </source>
</reference>
<evidence type="ECO:0000256" key="5">
    <source>
        <dbReference type="ARBA" id="ARBA00022692"/>
    </source>
</evidence>
<feature type="transmembrane region" description="Helical" evidence="8">
    <location>
        <begin position="81"/>
        <end position="100"/>
    </location>
</feature>
<feature type="transmembrane region" description="Helical" evidence="8">
    <location>
        <begin position="7"/>
        <end position="26"/>
    </location>
</feature>
<dbReference type="PANTHER" id="PTHR34975">
    <property type="entry name" value="SPORE GERMINATION PROTEIN A2"/>
    <property type="match status" value="1"/>
</dbReference>
<organism evidence="9 10">
    <name type="scientific">Metabacillus niabensis</name>
    <dbReference type="NCBI Taxonomy" id="324854"/>
    <lineage>
        <taxon>Bacteria</taxon>
        <taxon>Bacillati</taxon>
        <taxon>Bacillota</taxon>
        <taxon>Bacilli</taxon>
        <taxon>Bacillales</taxon>
        <taxon>Bacillaceae</taxon>
        <taxon>Metabacillus</taxon>
    </lineage>
</organism>
<evidence type="ECO:0000256" key="7">
    <source>
        <dbReference type="ARBA" id="ARBA00023136"/>
    </source>
</evidence>
<evidence type="ECO:0000256" key="2">
    <source>
        <dbReference type="ARBA" id="ARBA00007998"/>
    </source>
</evidence>
<feature type="transmembrane region" description="Helical" evidence="8">
    <location>
        <begin position="298"/>
        <end position="316"/>
    </location>
</feature>
<dbReference type="Proteomes" id="UP001232245">
    <property type="component" value="Unassembled WGS sequence"/>
</dbReference>
<comment type="caution">
    <text evidence="9">The sequence shown here is derived from an EMBL/GenBank/DDBJ whole genome shotgun (WGS) entry which is preliminary data.</text>
</comment>
<dbReference type="EMBL" id="JAUSTZ010000004">
    <property type="protein sequence ID" value="MDQ0226131.1"/>
    <property type="molecule type" value="Genomic_DNA"/>
</dbReference>
<feature type="transmembrane region" description="Helical" evidence="8">
    <location>
        <begin position="269"/>
        <end position="291"/>
    </location>
</feature>
<evidence type="ECO:0000313" key="9">
    <source>
        <dbReference type="EMBL" id="MDQ0226131.1"/>
    </source>
</evidence>
<evidence type="ECO:0000256" key="4">
    <source>
        <dbReference type="ARBA" id="ARBA00022544"/>
    </source>
</evidence>
<protein>
    <submittedName>
        <fullName evidence="9">Spore germination protein (Amino acid permease)</fullName>
    </submittedName>
</protein>
<dbReference type="RefSeq" id="WP_174880073.1">
    <property type="nucleotide sequence ID" value="NZ_CADEPK010000098.1"/>
</dbReference>
<keyword evidence="3" id="KW-0813">Transport</keyword>
<keyword evidence="4" id="KW-0309">Germination</keyword>
<evidence type="ECO:0000256" key="8">
    <source>
        <dbReference type="SAM" id="Phobius"/>
    </source>
</evidence>
<proteinExistence type="inferred from homology"/>
<comment type="similarity">
    <text evidence="2">Belongs to the amino acid-polyamine-organocation (APC) superfamily. Spore germination protein (SGP) (TC 2.A.3.9) family.</text>
</comment>
<dbReference type="InterPro" id="IPR004761">
    <property type="entry name" value="Spore_GerAB"/>
</dbReference>
<evidence type="ECO:0000256" key="6">
    <source>
        <dbReference type="ARBA" id="ARBA00022989"/>
    </source>
</evidence>
<feature type="transmembrane region" description="Helical" evidence="8">
    <location>
        <begin position="328"/>
        <end position="348"/>
    </location>
</feature>
<name>A0ABT9Z2R5_9BACI</name>
<evidence type="ECO:0000256" key="1">
    <source>
        <dbReference type="ARBA" id="ARBA00004141"/>
    </source>
</evidence>
<accession>A0ABT9Z2R5</accession>
<feature type="transmembrane region" description="Helical" evidence="8">
    <location>
        <begin position="214"/>
        <end position="234"/>
    </location>
</feature>
<gene>
    <name evidence="9" type="ORF">J2S02_002476</name>
</gene>
<feature type="transmembrane region" description="Helical" evidence="8">
    <location>
        <begin position="38"/>
        <end position="60"/>
    </location>
</feature>
<dbReference type="Pfam" id="PF03845">
    <property type="entry name" value="Spore_permease"/>
    <property type="match status" value="1"/>
</dbReference>
<comment type="subcellular location">
    <subcellularLocation>
        <location evidence="1">Membrane</location>
        <topology evidence="1">Multi-pass membrane protein</topology>
    </subcellularLocation>
</comment>
<evidence type="ECO:0000256" key="3">
    <source>
        <dbReference type="ARBA" id="ARBA00022448"/>
    </source>
</evidence>
<sequence>MQNTLRYISIVYLVLLSVGLFAHVEIIPGILTVVKRDAWLSVVLAIIVLPVWIFVIYKILAIVHTDSLLIKLKNDTSSIQYYLLLLPIGLYMYISAFITAKDIIFWSQLTYMEDYNIFFLAFPLLLLCLICSQSGIFSIGIISTILCPIVLVLGFFISFANTNKKNYELLLPILEDGFIPVSKGLIYTVLPIIELFVIIFVTSIIKKRVTKKQLFVLGIVIVGLMLGPTIGAIVEFGPDLASKYRYPAYEQWRLISIGRYISHTDFFAIYQWLSGGVIRISLFVLLTSLIATKNKNNIKVLGLLYGLLFIAVLVPVDQNVFSEMVFIYFRPISLIVLLIQISVLAVFLRKRKKVERS</sequence>
<dbReference type="PANTHER" id="PTHR34975:SF2">
    <property type="entry name" value="SPORE GERMINATION PROTEIN A2"/>
    <property type="match status" value="1"/>
</dbReference>
<keyword evidence="6 8" id="KW-1133">Transmembrane helix</keyword>
<evidence type="ECO:0000313" key="10">
    <source>
        <dbReference type="Proteomes" id="UP001232245"/>
    </source>
</evidence>
<keyword evidence="10" id="KW-1185">Reference proteome</keyword>
<feature type="transmembrane region" description="Helical" evidence="8">
    <location>
        <begin position="115"/>
        <end position="132"/>
    </location>
</feature>
<keyword evidence="7 8" id="KW-0472">Membrane</keyword>
<feature type="transmembrane region" description="Helical" evidence="8">
    <location>
        <begin position="184"/>
        <end position="202"/>
    </location>
</feature>
<keyword evidence="5 8" id="KW-0812">Transmembrane</keyword>
<feature type="transmembrane region" description="Helical" evidence="8">
    <location>
        <begin position="139"/>
        <end position="160"/>
    </location>
</feature>